<dbReference type="AlphaFoldDB" id="A0A9P5SIL0"/>
<dbReference type="SUPFAM" id="SSF54106">
    <property type="entry name" value="LysM domain"/>
    <property type="match status" value="1"/>
</dbReference>
<gene>
    <name evidence="3" type="ORF">BG006_006372</name>
</gene>
<dbReference type="CDD" id="cd00118">
    <property type="entry name" value="LysM"/>
    <property type="match status" value="1"/>
</dbReference>
<accession>A0A9P5SIL0</accession>
<dbReference type="Proteomes" id="UP000696485">
    <property type="component" value="Unassembled WGS sequence"/>
</dbReference>
<dbReference type="PANTHER" id="PTHR20932">
    <property type="entry name" value="LYSM AND PUTATIVE PEPTIDOGLYCAN-BINDING DOMAIN-CONTAINING PROTEIN"/>
    <property type="match status" value="1"/>
</dbReference>
<dbReference type="InterPro" id="IPR045030">
    <property type="entry name" value="LYSM1-4"/>
</dbReference>
<feature type="compositionally biased region" description="Basic and acidic residues" evidence="1">
    <location>
        <begin position="1"/>
        <end position="23"/>
    </location>
</feature>
<feature type="domain" description="LysM" evidence="2">
    <location>
        <begin position="219"/>
        <end position="263"/>
    </location>
</feature>
<feature type="compositionally biased region" description="Low complexity" evidence="1">
    <location>
        <begin position="501"/>
        <end position="520"/>
    </location>
</feature>
<dbReference type="PANTHER" id="PTHR20932:SF8">
    <property type="entry name" value="LD22649P"/>
    <property type="match status" value="1"/>
</dbReference>
<comment type="caution">
    <text evidence="3">The sequence shown here is derived from an EMBL/GenBank/DDBJ whole genome shotgun (WGS) entry which is preliminary data.</text>
</comment>
<feature type="region of interest" description="Disordered" evidence="1">
    <location>
        <begin position="483"/>
        <end position="525"/>
    </location>
</feature>
<dbReference type="InterPro" id="IPR018392">
    <property type="entry name" value="LysM"/>
</dbReference>
<keyword evidence="4" id="KW-1185">Reference proteome</keyword>
<feature type="region of interest" description="Disordered" evidence="1">
    <location>
        <begin position="1"/>
        <end position="210"/>
    </location>
</feature>
<feature type="compositionally biased region" description="Basic and acidic residues" evidence="1">
    <location>
        <begin position="669"/>
        <end position="679"/>
    </location>
</feature>
<feature type="compositionally biased region" description="Low complexity" evidence="1">
    <location>
        <begin position="51"/>
        <end position="66"/>
    </location>
</feature>
<feature type="compositionally biased region" description="Low complexity" evidence="1">
    <location>
        <begin position="294"/>
        <end position="305"/>
    </location>
</feature>
<dbReference type="Gene3D" id="3.10.350.10">
    <property type="entry name" value="LysM domain"/>
    <property type="match status" value="1"/>
</dbReference>
<organism evidence="3 4">
    <name type="scientific">Podila minutissima</name>
    <dbReference type="NCBI Taxonomy" id="64525"/>
    <lineage>
        <taxon>Eukaryota</taxon>
        <taxon>Fungi</taxon>
        <taxon>Fungi incertae sedis</taxon>
        <taxon>Mucoromycota</taxon>
        <taxon>Mortierellomycotina</taxon>
        <taxon>Mortierellomycetes</taxon>
        <taxon>Mortierellales</taxon>
        <taxon>Mortierellaceae</taxon>
        <taxon>Podila</taxon>
    </lineage>
</organism>
<proteinExistence type="predicted"/>
<evidence type="ECO:0000313" key="4">
    <source>
        <dbReference type="Proteomes" id="UP000696485"/>
    </source>
</evidence>
<feature type="compositionally biased region" description="Polar residues" evidence="1">
    <location>
        <begin position="81"/>
        <end position="95"/>
    </location>
</feature>
<protein>
    <recommendedName>
        <fullName evidence="2">LysM domain-containing protein</fullName>
    </recommendedName>
</protein>
<dbReference type="EMBL" id="JAAAUY010000379">
    <property type="protein sequence ID" value="KAF9330664.1"/>
    <property type="molecule type" value="Genomic_DNA"/>
</dbReference>
<sequence length="679" mass="73317">MGPLQIERENDSGVHLNHDDLRSDHHHQQKQRQQNQKLNNVEATSLSDQNHSSLSTLVSNRSSHSVETLGDGKIDPRGNEDQTMTASSSARTTWSGDHPLLTDFTAEPDSIYDPDTTLPTTGSKRETRLTLNHPHLRHKGHSMSVDQHPGIKPTAHEEGSIFASGSTTRRRRQARGDPDRSSGGTSTSTSTSMSTSFGASSSSRDDRDRGTETIGKRVIIHQVAITDTLAGIALYYGIQVPILKKSNKLWTNDSIHTRKYLYIPVDECSVTQAGVTIDEGSNTVLLPQRAGTLSTSSHQHSRSGSATEHYGSSSCSSSAPGSRRTTFLENGPHFPSLPPPPLLGAGGLLSGTGTAPMAISPRLGIWAESKSVIAPPVPSPTITTTTLSAESHGSTPLSPRTKVTSTTSKHTTSFSSTSGGGFTGVGGGGTRVIRRRSSVGVPFSEHLPNTVVVAPTMTHEALAARFKEMDLITLERRMSLGQEQELRTNPIHHRHRTTDLRQQAQRSRSASSSSNAGSRRVSVDVETLDSTTNATATVGVGAGVGGRLSRRTTILSMIGDEDGTGMKGEEQACAYDEPEEEDEDEDAFVVYGQHQHIYMGDDNDDDKGGAATMDRHDLHSDSEVLQQPSEPTVRRQELITVPAGVLSFFPSPQHSKRLETPQSISRLQNRTDRYREAAS</sequence>
<reference evidence="3" key="1">
    <citation type="journal article" date="2020" name="Fungal Divers.">
        <title>Resolving the Mortierellaceae phylogeny through synthesis of multi-gene phylogenetics and phylogenomics.</title>
        <authorList>
            <person name="Vandepol N."/>
            <person name="Liber J."/>
            <person name="Desiro A."/>
            <person name="Na H."/>
            <person name="Kennedy M."/>
            <person name="Barry K."/>
            <person name="Grigoriev I.V."/>
            <person name="Miller A.N."/>
            <person name="O'Donnell K."/>
            <person name="Stajich J.E."/>
            <person name="Bonito G."/>
        </authorList>
    </citation>
    <scope>NUCLEOTIDE SEQUENCE</scope>
    <source>
        <strain evidence="3">NVP1</strain>
    </source>
</reference>
<evidence type="ECO:0000313" key="3">
    <source>
        <dbReference type="EMBL" id="KAF9330664.1"/>
    </source>
</evidence>
<dbReference type="PROSITE" id="PS51782">
    <property type="entry name" value="LYSM"/>
    <property type="match status" value="1"/>
</dbReference>
<feature type="compositionally biased region" description="Polar residues" evidence="1">
    <location>
        <begin position="319"/>
        <end position="328"/>
    </location>
</feature>
<evidence type="ECO:0000256" key="1">
    <source>
        <dbReference type="SAM" id="MobiDB-lite"/>
    </source>
</evidence>
<feature type="region of interest" description="Disordered" evidence="1">
    <location>
        <begin position="291"/>
        <end position="339"/>
    </location>
</feature>
<dbReference type="InterPro" id="IPR036779">
    <property type="entry name" value="LysM_dom_sf"/>
</dbReference>
<feature type="compositionally biased region" description="Low complexity" evidence="1">
    <location>
        <begin position="181"/>
        <end position="202"/>
    </location>
</feature>
<feature type="compositionally biased region" description="Gly residues" evidence="1">
    <location>
        <begin position="418"/>
        <end position="428"/>
    </location>
</feature>
<feature type="compositionally biased region" description="Polar residues" evidence="1">
    <location>
        <begin position="387"/>
        <end position="398"/>
    </location>
</feature>
<feature type="compositionally biased region" description="Polar residues" evidence="1">
    <location>
        <begin position="41"/>
        <end position="50"/>
    </location>
</feature>
<feature type="compositionally biased region" description="Low complexity" evidence="1">
    <location>
        <begin position="400"/>
        <end position="417"/>
    </location>
</feature>
<feature type="region of interest" description="Disordered" evidence="1">
    <location>
        <begin position="385"/>
        <end position="428"/>
    </location>
</feature>
<evidence type="ECO:0000259" key="2">
    <source>
        <dbReference type="PROSITE" id="PS51782"/>
    </source>
</evidence>
<feature type="compositionally biased region" description="Low complexity" evidence="1">
    <location>
        <begin position="31"/>
        <end position="40"/>
    </location>
</feature>
<feature type="region of interest" description="Disordered" evidence="1">
    <location>
        <begin position="649"/>
        <end position="679"/>
    </location>
</feature>
<feature type="compositionally biased region" description="Basic and acidic residues" evidence="1">
    <location>
        <begin position="70"/>
        <end position="80"/>
    </location>
</feature>
<name>A0A9P5SIL0_9FUNG</name>